<dbReference type="InterPro" id="IPR018711">
    <property type="entry name" value="NAGPA"/>
</dbReference>
<accession>A0ABT9XI75</accession>
<evidence type="ECO:0000256" key="1">
    <source>
        <dbReference type="SAM" id="MobiDB-lite"/>
    </source>
</evidence>
<keyword evidence="2" id="KW-1133">Transmembrane helix</keyword>
<sequence>MQIVDSHNPNHERPTPRGRLSRVERRKARRKRGRRRLIRWTLGTIGSGVVLVLALIVIGFATPGGTRIRMLLAETVLSTRHYYLAKYMTTPAEYKELLKELNSPVVNTGVPAVKVAAATTTSPVQIHAISGQGWNGYVVLIHNPRLIRLVHANVQGSMGEYITDMAKRVGAIAGVNASGFEDPNGEGWGGVAVGLELVGGQEFSEWKPSWPVVGFTQSGVMVMGDYTLTELQAMGVRDAMQFHPELVVNGQPQITEGDGGWGQDPRTAIGQTKNGTVIFVVANGRFHGGAGLGASQRQIMDVMLQYGAYNACALDGGSSSVLYADGRILNSPSTLDPNGQRHLPDAWMVFPTVEAADQYTP</sequence>
<evidence type="ECO:0000313" key="5">
    <source>
        <dbReference type="Proteomes" id="UP001232973"/>
    </source>
</evidence>
<gene>
    <name evidence="4" type="ORF">J2S03_001874</name>
</gene>
<evidence type="ECO:0000313" key="4">
    <source>
        <dbReference type="EMBL" id="MDQ0190011.1"/>
    </source>
</evidence>
<protein>
    <submittedName>
        <fullName evidence="4">Exopolysaccharide biosynthesis protein</fullName>
    </submittedName>
</protein>
<comment type="caution">
    <text evidence="4">The sequence shown here is derived from an EMBL/GenBank/DDBJ whole genome shotgun (WGS) entry which is preliminary data.</text>
</comment>
<dbReference type="PANTHER" id="PTHR40446:SF2">
    <property type="entry name" value="N-ACETYLGLUCOSAMINE-1-PHOSPHODIESTER ALPHA-N-ACETYLGLUCOSAMINIDASE"/>
    <property type="match status" value="1"/>
</dbReference>
<evidence type="ECO:0000259" key="3">
    <source>
        <dbReference type="Pfam" id="PF09992"/>
    </source>
</evidence>
<keyword evidence="2" id="KW-0812">Transmembrane</keyword>
<dbReference type="EMBL" id="JAUSTP010000013">
    <property type="protein sequence ID" value="MDQ0190011.1"/>
    <property type="molecule type" value="Genomic_DNA"/>
</dbReference>
<feature type="region of interest" description="Disordered" evidence="1">
    <location>
        <begin position="1"/>
        <end position="28"/>
    </location>
</feature>
<feature type="domain" description="Phosphodiester glycosidase" evidence="3">
    <location>
        <begin position="170"/>
        <end position="350"/>
    </location>
</feature>
<dbReference type="Proteomes" id="UP001232973">
    <property type="component" value="Unassembled WGS sequence"/>
</dbReference>
<keyword evidence="5" id="KW-1185">Reference proteome</keyword>
<feature type="transmembrane region" description="Helical" evidence="2">
    <location>
        <begin position="37"/>
        <end position="61"/>
    </location>
</feature>
<dbReference type="Pfam" id="PF09992">
    <property type="entry name" value="NAGPA"/>
    <property type="match status" value="1"/>
</dbReference>
<keyword evidence="2" id="KW-0472">Membrane</keyword>
<evidence type="ECO:0000256" key="2">
    <source>
        <dbReference type="SAM" id="Phobius"/>
    </source>
</evidence>
<reference evidence="4 5" key="1">
    <citation type="submission" date="2023-07" db="EMBL/GenBank/DDBJ databases">
        <title>Genomic Encyclopedia of Type Strains, Phase IV (KMG-IV): sequencing the most valuable type-strain genomes for metagenomic binning, comparative biology and taxonomic classification.</title>
        <authorList>
            <person name="Goeker M."/>
        </authorList>
    </citation>
    <scope>NUCLEOTIDE SEQUENCE [LARGE SCALE GENOMIC DNA]</scope>
    <source>
        <strain evidence="4 5">DSM 4006</strain>
    </source>
</reference>
<dbReference type="PANTHER" id="PTHR40446">
    <property type="entry name" value="N-ACETYLGLUCOSAMINE-1-PHOSPHODIESTER ALPHA-N-ACETYLGLUCOSAMINIDASE"/>
    <property type="match status" value="1"/>
</dbReference>
<proteinExistence type="predicted"/>
<name>A0ABT9XI75_9BACL</name>
<dbReference type="RefSeq" id="WP_274454732.1">
    <property type="nucleotide sequence ID" value="NZ_CP067097.1"/>
</dbReference>
<organism evidence="4 5">
    <name type="scientific">Alicyclobacillus cycloheptanicus</name>
    <dbReference type="NCBI Taxonomy" id="1457"/>
    <lineage>
        <taxon>Bacteria</taxon>
        <taxon>Bacillati</taxon>
        <taxon>Bacillota</taxon>
        <taxon>Bacilli</taxon>
        <taxon>Bacillales</taxon>
        <taxon>Alicyclobacillaceae</taxon>
        <taxon>Alicyclobacillus</taxon>
    </lineage>
</organism>